<dbReference type="Pfam" id="PF20434">
    <property type="entry name" value="BD-FAE"/>
    <property type="match status" value="1"/>
</dbReference>
<dbReference type="InterPro" id="IPR029058">
    <property type="entry name" value="AB_hydrolase_fold"/>
</dbReference>
<dbReference type="Proteomes" id="UP000539313">
    <property type="component" value="Unassembled WGS sequence"/>
</dbReference>
<accession>A0A7W3MXD6</accession>
<evidence type="ECO:0000256" key="2">
    <source>
        <dbReference type="SAM" id="MobiDB-lite"/>
    </source>
</evidence>
<feature type="region of interest" description="Disordered" evidence="2">
    <location>
        <begin position="24"/>
        <end position="52"/>
    </location>
</feature>
<protein>
    <submittedName>
        <fullName evidence="5">Acetyl esterase/lipase</fullName>
    </submittedName>
</protein>
<dbReference type="GO" id="GO:0016787">
    <property type="term" value="F:hydrolase activity"/>
    <property type="evidence" value="ECO:0007669"/>
    <property type="project" value="UniProtKB-KW"/>
</dbReference>
<dbReference type="AlphaFoldDB" id="A0A7W3MXD6"/>
<feature type="chain" id="PRO_5030623683" evidence="3">
    <location>
        <begin position="26"/>
        <end position="325"/>
    </location>
</feature>
<dbReference type="SUPFAM" id="SSF53474">
    <property type="entry name" value="alpha/beta-Hydrolases"/>
    <property type="match status" value="1"/>
</dbReference>
<dbReference type="InterPro" id="IPR049492">
    <property type="entry name" value="BD-FAE-like_dom"/>
</dbReference>
<evidence type="ECO:0000313" key="5">
    <source>
        <dbReference type="EMBL" id="MBA9003604.1"/>
    </source>
</evidence>
<evidence type="ECO:0000256" key="3">
    <source>
        <dbReference type="SAM" id="SignalP"/>
    </source>
</evidence>
<feature type="signal peptide" evidence="3">
    <location>
        <begin position="1"/>
        <end position="25"/>
    </location>
</feature>
<dbReference type="InterPro" id="IPR050300">
    <property type="entry name" value="GDXG_lipolytic_enzyme"/>
</dbReference>
<dbReference type="RefSeq" id="WP_312881000.1">
    <property type="nucleotide sequence ID" value="NZ_JACJII010000001.1"/>
</dbReference>
<feature type="domain" description="BD-FAE-like" evidence="4">
    <location>
        <begin position="84"/>
        <end position="283"/>
    </location>
</feature>
<reference evidence="5 6" key="1">
    <citation type="submission" date="2020-08" db="EMBL/GenBank/DDBJ databases">
        <title>Sequencing the genomes of 1000 actinobacteria strains.</title>
        <authorList>
            <person name="Klenk H.-P."/>
        </authorList>
    </citation>
    <scope>NUCLEOTIDE SEQUENCE [LARGE SCALE GENOMIC DNA]</scope>
    <source>
        <strain evidence="5 6">DSM 45823</strain>
    </source>
</reference>
<keyword evidence="6" id="KW-1185">Reference proteome</keyword>
<organism evidence="5 6">
    <name type="scientific">Thermomonospora cellulosilytica</name>
    <dbReference type="NCBI Taxonomy" id="1411118"/>
    <lineage>
        <taxon>Bacteria</taxon>
        <taxon>Bacillati</taxon>
        <taxon>Actinomycetota</taxon>
        <taxon>Actinomycetes</taxon>
        <taxon>Streptosporangiales</taxon>
        <taxon>Thermomonosporaceae</taxon>
        <taxon>Thermomonospora</taxon>
    </lineage>
</organism>
<proteinExistence type="predicted"/>
<evidence type="ECO:0000256" key="1">
    <source>
        <dbReference type="ARBA" id="ARBA00022801"/>
    </source>
</evidence>
<evidence type="ECO:0000313" key="6">
    <source>
        <dbReference type="Proteomes" id="UP000539313"/>
    </source>
</evidence>
<dbReference type="EMBL" id="JACJII010000001">
    <property type="protein sequence ID" value="MBA9003604.1"/>
    <property type="molecule type" value="Genomic_DNA"/>
</dbReference>
<dbReference type="PANTHER" id="PTHR48081">
    <property type="entry name" value="AB HYDROLASE SUPERFAMILY PROTEIN C4A8.06C"/>
    <property type="match status" value="1"/>
</dbReference>
<keyword evidence="1" id="KW-0378">Hydrolase</keyword>
<gene>
    <name evidence="5" type="ORF">HNR21_002486</name>
</gene>
<comment type="caution">
    <text evidence="5">The sequence shown here is derived from an EMBL/GenBank/DDBJ whole genome shotgun (WGS) entry which is preliminary data.</text>
</comment>
<evidence type="ECO:0000259" key="4">
    <source>
        <dbReference type="Pfam" id="PF20434"/>
    </source>
</evidence>
<keyword evidence="3" id="KW-0732">Signal</keyword>
<sequence length="325" mass="34715">MRKAMVYGTALAAVTLSAAVVPAEAGTRPSPPATAPPSTTAPPSARPPASDGTVTARAVMITPELPNTRTYAYGPAERQRLDAYWHDADRRRPGVLVVHGGYWRSGDKSDWRYAARKLAGRGYVVFAANYRLIPARWPAQRADLTAALAYIKRNARRWNLDPDRIVVVGSSAGGHLATQLGTLGEGGARVRGVVALSPVVSLERAYHDGVVPGADRPRRRLRQAVRELLGCDPEAPDADTACFERMEDASPTSHAGTGDAPMLLMHGADEFVPAVHGRMLASVLNSAGVQATVQVLPGNAHGGALLRDPARFDAMARWIDRTVGR</sequence>
<feature type="compositionally biased region" description="Low complexity" evidence="2">
    <location>
        <begin position="36"/>
        <end position="50"/>
    </location>
</feature>
<dbReference type="Gene3D" id="3.40.50.1820">
    <property type="entry name" value="alpha/beta hydrolase"/>
    <property type="match status" value="1"/>
</dbReference>
<name>A0A7W3MXD6_9ACTN</name>